<reference evidence="2 3" key="1">
    <citation type="submission" date="2018-06" db="EMBL/GenBank/DDBJ databases">
        <title>Genomic Encyclopedia of Type Strains, Phase III (KMG-III): the genomes of soil and plant-associated and newly described type strains.</title>
        <authorList>
            <person name="Whitman W."/>
        </authorList>
    </citation>
    <scope>NUCLEOTIDE SEQUENCE [LARGE SCALE GENOMIC DNA]</scope>
    <source>
        <strain evidence="2 3">CGMCC 1.12504</strain>
    </source>
</reference>
<sequence>MKHFPIFLVFLFVNSFVYAQVGIGTNIPNNTALLDVASTSQGFLFPRMTAAQRDAISLKAEGLMVYCTNCGLTGEPQFFNGVVWVTMLGGAAPTVPLVVGDTFQGGKIVYILQPSDPGYDPYQQHGIIAAPSDQSGSIRWSINNNSINGTSTALGSGQANTTAIVNSQGTSGNYAARLCNDLVVGGFSDWYLPSLDEMNILRANRVLIGLSSGTSQYWSSTQYNATRAMRVRIDTGSNSDHLKTGTNRVRAVRSF</sequence>
<feature type="domain" description="Lcl C-terminal" evidence="1">
    <location>
        <begin position="133"/>
        <end position="253"/>
    </location>
</feature>
<evidence type="ECO:0000313" key="2">
    <source>
        <dbReference type="EMBL" id="RAR47260.1"/>
    </source>
</evidence>
<dbReference type="Proteomes" id="UP000249518">
    <property type="component" value="Unassembled WGS sequence"/>
</dbReference>
<dbReference type="Pfam" id="PF07603">
    <property type="entry name" value="Lcl_C"/>
    <property type="match status" value="1"/>
</dbReference>
<evidence type="ECO:0000313" key="3">
    <source>
        <dbReference type="Proteomes" id="UP000249518"/>
    </source>
</evidence>
<keyword evidence="3" id="KW-1185">Reference proteome</keyword>
<evidence type="ECO:0000259" key="1">
    <source>
        <dbReference type="Pfam" id="PF07603"/>
    </source>
</evidence>
<name>A0A328WLW7_9FLAO</name>
<proteinExistence type="predicted"/>
<dbReference type="AlphaFoldDB" id="A0A328WLW7"/>
<dbReference type="InterPro" id="IPR011460">
    <property type="entry name" value="Lcl_C"/>
</dbReference>
<accession>A0A328WLW7</accession>
<gene>
    <name evidence="2" type="ORF">B0I10_11053</name>
</gene>
<organism evidence="2 3">
    <name type="scientific">Flavobacterium lacus</name>
    <dbReference type="NCBI Taxonomy" id="1353778"/>
    <lineage>
        <taxon>Bacteria</taxon>
        <taxon>Pseudomonadati</taxon>
        <taxon>Bacteroidota</taxon>
        <taxon>Flavobacteriia</taxon>
        <taxon>Flavobacteriales</taxon>
        <taxon>Flavobacteriaceae</taxon>
        <taxon>Flavobacterium</taxon>
    </lineage>
</organism>
<dbReference type="EMBL" id="QLSV01000010">
    <property type="protein sequence ID" value="RAR47260.1"/>
    <property type="molecule type" value="Genomic_DNA"/>
</dbReference>
<comment type="caution">
    <text evidence="2">The sequence shown here is derived from an EMBL/GenBank/DDBJ whole genome shotgun (WGS) entry which is preliminary data.</text>
</comment>
<protein>
    <submittedName>
        <fullName evidence="2">Uncharacterized protein DUF1566</fullName>
    </submittedName>
</protein>